<dbReference type="OrthoDB" id="417078at2759"/>
<dbReference type="Proteomes" id="UP000053647">
    <property type="component" value="Unassembled WGS sequence"/>
</dbReference>
<dbReference type="HOGENOM" id="CLU_018310_0_1_1"/>
<gene>
    <name evidence="11" type="ORF">PAXINDRAFT_102817</name>
</gene>
<dbReference type="PROSITE" id="PS50042">
    <property type="entry name" value="CNMP_BINDING_3"/>
    <property type="match status" value="2"/>
</dbReference>
<evidence type="ECO:0000256" key="8">
    <source>
        <dbReference type="PIRNR" id="PIRNR000548"/>
    </source>
</evidence>
<dbReference type="InterPro" id="IPR000595">
    <property type="entry name" value="cNMP-bd_dom"/>
</dbReference>
<evidence type="ECO:0000256" key="2">
    <source>
        <dbReference type="ARBA" id="ARBA00020355"/>
    </source>
</evidence>
<feature type="binding site" evidence="9">
    <location>
        <position position="334"/>
    </location>
    <ligand>
        <name>3',5'-cyclic AMP</name>
        <dbReference type="ChEBI" id="CHEBI:58165"/>
        <label>2</label>
    </ligand>
</feature>
<dbReference type="GO" id="GO:0005634">
    <property type="term" value="C:nucleus"/>
    <property type="evidence" value="ECO:0007669"/>
    <property type="project" value="TreeGrafter"/>
</dbReference>
<keyword evidence="7 8" id="KW-0114">cAMP</keyword>
<dbReference type="CDD" id="cd00038">
    <property type="entry name" value="CAP_ED"/>
    <property type="match status" value="2"/>
</dbReference>
<dbReference type="SUPFAM" id="SSF51206">
    <property type="entry name" value="cAMP-binding domain-like"/>
    <property type="match status" value="2"/>
</dbReference>
<evidence type="ECO:0000256" key="9">
    <source>
        <dbReference type="PIRSR" id="PIRSR000548-1"/>
    </source>
</evidence>
<dbReference type="SMART" id="SM00394">
    <property type="entry name" value="RIIa"/>
    <property type="match status" value="1"/>
</dbReference>
<keyword evidence="6 8" id="KW-0547">Nucleotide-binding</keyword>
<evidence type="ECO:0000256" key="3">
    <source>
        <dbReference type="ARBA" id="ARBA00022553"/>
    </source>
</evidence>
<evidence type="ECO:0000256" key="6">
    <source>
        <dbReference type="ARBA" id="ARBA00022741"/>
    </source>
</evidence>
<dbReference type="CDD" id="cd12098">
    <property type="entry name" value="DD_R_ScPKA-like"/>
    <property type="match status" value="1"/>
</dbReference>
<proteinExistence type="inferred from homology"/>
<dbReference type="GO" id="GO:0005829">
    <property type="term" value="C:cytosol"/>
    <property type="evidence" value="ECO:0007669"/>
    <property type="project" value="TreeGrafter"/>
</dbReference>
<keyword evidence="4 8" id="KW-0116">cAMP-binding</keyword>
<dbReference type="PRINTS" id="PR00103">
    <property type="entry name" value="CAMPKINASE"/>
</dbReference>
<evidence type="ECO:0000313" key="11">
    <source>
        <dbReference type="EMBL" id="KIJ07761.1"/>
    </source>
</evidence>
<dbReference type="PANTHER" id="PTHR11635">
    <property type="entry name" value="CAMP-DEPENDENT PROTEIN KINASE REGULATORY CHAIN"/>
    <property type="match status" value="1"/>
</dbReference>
<dbReference type="InterPro" id="IPR018488">
    <property type="entry name" value="cNMP-bd_CS"/>
</dbReference>
<dbReference type="InterPro" id="IPR014710">
    <property type="entry name" value="RmlC-like_jellyroll"/>
</dbReference>
<dbReference type="FunFam" id="2.60.120.10:FF:000039">
    <property type="entry name" value="cAMP-dependent protein kinase regulatory subunit"/>
    <property type="match status" value="1"/>
</dbReference>
<dbReference type="EMBL" id="KN819793">
    <property type="protein sequence ID" value="KIJ07761.1"/>
    <property type="molecule type" value="Genomic_DNA"/>
</dbReference>
<feature type="domain" description="Cyclic nucleotide-binding" evidence="10">
    <location>
        <begin position="378"/>
        <end position="501"/>
    </location>
</feature>
<dbReference type="PROSITE" id="PS00889">
    <property type="entry name" value="CNMP_BINDING_2"/>
    <property type="match status" value="2"/>
</dbReference>
<feature type="binding site" evidence="9">
    <location>
        <position position="325"/>
    </location>
    <ligand>
        <name>3',5'-cyclic AMP</name>
        <dbReference type="ChEBI" id="CHEBI:58165"/>
        <label>2</label>
    </ligand>
</feature>
<dbReference type="SMART" id="SM00100">
    <property type="entry name" value="cNMP"/>
    <property type="match status" value="2"/>
</dbReference>
<reference evidence="11 12" key="1">
    <citation type="submission" date="2014-06" db="EMBL/GenBank/DDBJ databases">
        <authorList>
            <consortium name="DOE Joint Genome Institute"/>
            <person name="Kuo A."/>
            <person name="Kohler A."/>
            <person name="Nagy L.G."/>
            <person name="Floudas D."/>
            <person name="Copeland A."/>
            <person name="Barry K.W."/>
            <person name="Cichocki N."/>
            <person name="Veneault-Fourrey C."/>
            <person name="LaButti K."/>
            <person name="Lindquist E.A."/>
            <person name="Lipzen A."/>
            <person name="Lundell T."/>
            <person name="Morin E."/>
            <person name="Murat C."/>
            <person name="Sun H."/>
            <person name="Tunlid A."/>
            <person name="Henrissat B."/>
            <person name="Grigoriev I.V."/>
            <person name="Hibbett D.S."/>
            <person name="Martin F."/>
            <person name="Nordberg H.P."/>
            <person name="Cantor M.N."/>
            <person name="Hua S.X."/>
        </authorList>
    </citation>
    <scope>NUCLEOTIDE SEQUENCE [LARGE SCALE GENOMIC DNA]</scope>
    <source>
        <strain evidence="11 12">ATCC 200175</strain>
    </source>
</reference>
<dbReference type="Pfam" id="PF02197">
    <property type="entry name" value="RIIa"/>
    <property type="match status" value="1"/>
</dbReference>
<protein>
    <recommendedName>
        <fullName evidence="2 8">cAMP-dependent protein kinase regulatory subunit</fullName>
    </recommendedName>
</protein>
<dbReference type="InterPro" id="IPR012198">
    <property type="entry name" value="cAMP_dep_PK_reg_su"/>
</dbReference>
<dbReference type="InterPro" id="IPR003117">
    <property type="entry name" value="cAMP_dep_PK_reg_su_I/II_a/b"/>
</dbReference>
<accession>A0A0C9TK98</accession>
<dbReference type="GO" id="GO:0030552">
    <property type="term" value="F:cAMP binding"/>
    <property type="evidence" value="ECO:0007669"/>
    <property type="project" value="UniProtKB-KW"/>
</dbReference>
<dbReference type="Gene3D" id="2.60.120.10">
    <property type="entry name" value="Jelly Rolls"/>
    <property type="match status" value="2"/>
</dbReference>
<dbReference type="GO" id="GO:0033554">
    <property type="term" value="P:cellular response to stress"/>
    <property type="evidence" value="ECO:0007669"/>
    <property type="project" value="UniProtKB-ARBA"/>
</dbReference>
<keyword evidence="12" id="KW-1185">Reference proteome</keyword>
<evidence type="ECO:0000259" key="10">
    <source>
        <dbReference type="PROSITE" id="PS50042"/>
    </source>
</evidence>
<dbReference type="InterPro" id="IPR018490">
    <property type="entry name" value="cNMP-bd_dom_sf"/>
</dbReference>
<feature type="binding site" evidence="9">
    <location>
        <position position="452"/>
    </location>
    <ligand>
        <name>3',5'-cyclic AMP</name>
        <dbReference type="ChEBI" id="CHEBI:58165"/>
        <label>2</label>
    </ligand>
</feature>
<evidence type="ECO:0000256" key="7">
    <source>
        <dbReference type="ARBA" id="ARBA00023149"/>
    </source>
</evidence>
<feature type="domain" description="Cyclic nucleotide-binding" evidence="10">
    <location>
        <begin position="227"/>
        <end position="375"/>
    </location>
</feature>
<comment type="similarity">
    <text evidence="1 8">Belongs to the cAMP-dependent kinase regulatory chain family.</text>
</comment>
<dbReference type="Gene3D" id="1.20.890.10">
    <property type="entry name" value="cAMP-dependent protein kinase regulatory subunit, dimerization-anchoring domain"/>
    <property type="match status" value="1"/>
</dbReference>
<comment type="subunit">
    <text evidence="8">Tetramer, composed of 2 regulatory (R) and 2 catalytic (C) subunits. In the presence of cAMP it dissociates into 2 active monomeric C subunits and an R dimer.</text>
</comment>
<reference evidence="12" key="2">
    <citation type="submission" date="2015-01" db="EMBL/GenBank/DDBJ databases">
        <title>Evolutionary Origins and Diversification of the Mycorrhizal Mutualists.</title>
        <authorList>
            <consortium name="DOE Joint Genome Institute"/>
            <consortium name="Mycorrhizal Genomics Consortium"/>
            <person name="Kohler A."/>
            <person name="Kuo A."/>
            <person name="Nagy L.G."/>
            <person name="Floudas D."/>
            <person name="Copeland A."/>
            <person name="Barry K.W."/>
            <person name="Cichocki N."/>
            <person name="Veneault-Fourrey C."/>
            <person name="LaButti K."/>
            <person name="Lindquist E.A."/>
            <person name="Lipzen A."/>
            <person name="Lundell T."/>
            <person name="Morin E."/>
            <person name="Murat C."/>
            <person name="Riley R."/>
            <person name="Ohm R."/>
            <person name="Sun H."/>
            <person name="Tunlid A."/>
            <person name="Henrissat B."/>
            <person name="Grigoriev I.V."/>
            <person name="Hibbett D.S."/>
            <person name="Martin F."/>
        </authorList>
    </citation>
    <scope>NUCLEOTIDE SEQUENCE [LARGE SCALE GENOMIC DNA]</scope>
    <source>
        <strain evidence="12">ATCC 200175</strain>
    </source>
</reference>
<keyword evidence="5" id="KW-0677">Repeat</keyword>
<name>A0A0C9TK98_PAXIN</name>
<dbReference type="PROSITE" id="PS00888">
    <property type="entry name" value="CNMP_BINDING_1"/>
    <property type="match status" value="2"/>
</dbReference>
<dbReference type="Pfam" id="PF00027">
    <property type="entry name" value="cNMP_binding"/>
    <property type="match status" value="2"/>
</dbReference>
<dbReference type="GO" id="GO:0005952">
    <property type="term" value="C:cAMP-dependent protein kinase complex"/>
    <property type="evidence" value="ECO:0007669"/>
    <property type="project" value="InterPro"/>
</dbReference>
<sequence>MTMTTFDSLVADLTRDVHRVQPKDALQFCANWFQSRLEEQRTRTRDALAQRGLSSIHEQFPANFYVDTPANLGPRNSTPSSVSQFSNVAPQRRASSLQTVFSHSPFGTLNVPGNALLSGDSNGASNGMGPPTFTLDGRELPPTSPLSTDPSNSFARYDVSSTPTMSNSLSLGPSDYLQTPSATILARRTSVSAEPIAVDSGHYDPPVYPKTPEQLRRIKASIANNFIFRDLDEEQETGVLNAMQERHVSKDEVVIRQGDVGEYFYVVESGFFHCYVHPEPLPPTWLTDNPSSTTSSQPEKFLQPGYHHVYGRKVMECKPGNSFGELALMYCHPRAATVQAIEPSTVWALDRMTFRTIILKAAHRRRTMYEHFLSSAPLLSSLEPGERSKIADALVSRVYPDGEAVVRQGEMGDTFFFVEEGEAIVTKTQRSDDEEWREITVGRLKKGDYFGELSLLRLEPRAATVSAVHRTGPSEPKLKVAALDAPSFTRLLGPLREIMERKAGESYGLVTRSTR</sequence>
<evidence type="ECO:0000313" key="12">
    <source>
        <dbReference type="Proteomes" id="UP000053647"/>
    </source>
</evidence>
<evidence type="ECO:0000256" key="1">
    <source>
        <dbReference type="ARBA" id="ARBA00005753"/>
    </source>
</evidence>
<dbReference type="AlphaFoldDB" id="A0A0C9TK98"/>
<evidence type="ECO:0000256" key="5">
    <source>
        <dbReference type="ARBA" id="ARBA00022737"/>
    </source>
</evidence>
<dbReference type="GO" id="GO:0004862">
    <property type="term" value="F:cAMP-dependent protein kinase inhibitor activity"/>
    <property type="evidence" value="ECO:0007669"/>
    <property type="project" value="TreeGrafter"/>
</dbReference>
<feature type="binding site" evidence="9">
    <location>
        <position position="461"/>
    </location>
    <ligand>
        <name>3',5'-cyclic AMP</name>
        <dbReference type="ChEBI" id="CHEBI:58165"/>
        <label>2</label>
    </ligand>
</feature>
<dbReference type="InterPro" id="IPR050503">
    <property type="entry name" value="cAMP-dep_PK_reg_su-like"/>
</dbReference>
<organism evidence="11 12">
    <name type="scientific">Paxillus involutus ATCC 200175</name>
    <dbReference type="NCBI Taxonomy" id="664439"/>
    <lineage>
        <taxon>Eukaryota</taxon>
        <taxon>Fungi</taxon>
        <taxon>Dikarya</taxon>
        <taxon>Basidiomycota</taxon>
        <taxon>Agaricomycotina</taxon>
        <taxon>Agaricomycetes</taxon>
        <taxon>Agaricomycetidae</taxon>
        <taxon>Boletales</taxon>
        <taxon>Paxilineae</taxon>
        <taxon>Paxillaceae</taxon>
        <taxon>Paxillus</taxon>
    </lineage>
</organism>
<dbReference type="PANTHER" id="PTHR11635:SF152">
    <property type="entry name" value="CAMP-DEPENDENT PROTEIN KINASE TYPE I REGULATORY SUBUNIT-RELATED"/>
    <property type="match status" value="1"/>
</dbReference>
<dbReference type="GO" id="GO:0034236">
    <property type="term" value="F:protein kinase A catalytic subunit binding"/>
    <property type="evidence" value="ECO:0007669"/>
    <property type="project" value="TreeGrafter"/>
</dbReference>
<dbReference type="PIRSF" id="PIRSF000548">
    <property type="entry name" value="PK_regulatory"/>
    <property type="match status" value="1"/>
</dbReference>
<keyword evidence="3" id="KW-0597">Phosphoprotein</keyword>
<evidence type="ECO:0000256" key="4">
    <source>
        <dbReference type="ARBA" id="ARBA00022566"/>
    </source>
</evidence>